<dbReference type="Proteomes" id="UP000623467">
    <property type="component" value="Unassembled WGS sequence"/>
</dbReference>
<dbReference type="InterPro" id="IPR000587">
    <property type="entry name" value="Creatinase_N"/>
</dbReference>
<name>A0A8H6ZFW9_9AGAR</name>
<dbReference type="FunFam" id="3.40.350.10:FF:000003">
    <property type="entry name" value="Xaa-pro aminopeptidase P"/>
    <property type="match status" value="1"/>
</dbReference>
<feature type="domain" description="Creatinase N-terminal" evidence="8">
    <location>
        <begin position="314"/>
        <end position="437"/>
    </location>
</feature>
<comment type="cofactor">
    <cofactor evidence="1">
        <name>Mn(2+)</name>
        <dbReference type="ChEBI" id="CHEBI:29035"/>
    </cofactor>
</comment>
<evidence type="ECO:0000259" key="8">
    <source>
        <dbReference type="Pfam" id="PF01321"/>
    </source>
</evidence>
<accession>A0A8H6ZFW9</accession>
<dbReference type="Pfam" id="PF16188">
    <property type="entry name" value="Peptidase_M24_C"/>
    <property type="match status" value="1"/>
</dbReference>
<dbReference type="Pfam" id="PF00557">
    <property type="entry name" value="Peptidase_M24"/>
    <property type="match status" value="1"/>
</dbReference>
<feature type="region of interest" description="Disordered" evidence="6">
    <location>
        <begin position="77"/>
        <end position="288"/>
    </location>
</feature>
<feature type="domain" description="Peptidase M24" evidence="7">
    <location>
        <begin position="632"/>
        <end position="843"/>
    </location>
</feature>
<dbReference type="Gene3D" id="3.90.230.10">
    <property type="entry name" value="Creatinase/methionine aminopeptidase superfamily"/>
    <property type="match status" value="1"/>
</dbReference>
<feature type="compositionally biased region" description="Basic and acidic residues" evidence="6">
    <location>
        <begin position="184"/>
        <end position="243"/>
    </location>
</feature>
<dbReference type="Pfam" id="PF01321">
    <property type="entry name" value="Creatinase_N"/>
    <property type="match status" value="1"/>
</dbReference>
<sequence>MAPPPPPPPPLCFPFNKPRRRLSMTESDISRPSYDSQRRSIDSRRPTEKLVRYASQSSSSSAMMPSTAVSLAFKSDSEDYNGSEIRKGQHPEWEMGKKGPRLVRTNTMTGTKKAVSKGGWGYGWGLGKKKEVEEADLGRQMSDREMSEKMVAERLPSNGGSRGGFPLYDPPVPPVRTDTGSSRRTRDTRESRDSRESRERGRNEPVHLLEPRDSTRSKESKESRQSKESKDSRRSKESYESRQTKMSNETKVSSQSRTTQRSTGGQATAGTQTRNQTPLVRNDSNSTLVGSIVRRKDEEQDAEPSVQPGDTGPRLHAIRELMLKDNLNYYIVPSEDAHQSEYVAASDRRREYVSGFTGSSGEAIISMNSAYLITDSRYWLQAQQQLDPNWTLVEAGGIHGPKDWIEWLVSKARDSRIGIDARMISHEKATLISNKLATLDSKMIYPPQNLVDLAWKDKPAKSREPLFRQPIEFTGQEAHAKLHTLRQWIASQPPSVPAYSKTPPTESQIHVGTLLTNLAGIAYLLNLRGSDIPFNPLFQAYLFVSLDKAVLFVDSIKCNDEIMGYLNSLGVERRDYVDLWQFLRRREWGVGKILISPQTSFAISLMLTHFRYTVAPSFVEEMMAFKNGTEIEGLRRAYLRDGACFVRFLAWLEAKVAEGYDITEFEAAQRLTQFRRKSKHIMGLAYENISASGPNAALPHYTPKKSTARIIDRETPYLNDSGGQYLDGTCDTTRTVHLGRPTPEQMDAFTRVLQGHIAIDSAVFPEGTSGHQLDVLARKALWQDGLNYGHGTGHGFGSFLTVHEGSYGFSSSVPLMPGHVVTNEPGFYSPGRWGIRIESALAVVRVKTRGEFNGPIWLGFERLTCVPIQTRMVKDGMLTKGGEAVAEGSFDHNQRCYQMLSPLLTDDKRAMKWLKREADRGIGIANGITTSLGSFNVDWD</sequence>
<dbReference type="CDD" id="cd01085">
    <property type="entry name" value="APP"/>
    <property type="match status" value="1"/>
</dbReference>
<dbReference type="GO" id="GO:0070006">
    <property type="term" value="F:metalloaminopeptidase activity"/>
    <property type="evidence" value="ECO:0007669"/>
    <property type="project" value="InterPro"/>
</dbReference>
<gene>
    <name evidence="10" type="ORF">MSAN_00084100</name>
</gene>
<dbReference type="SUPFAM" id="SSF55920">
    <property type="entry name" value="Creatinase/aminopeptidase"/>
    <property type="match status" value="1"/>
</dbReference>
<dbReference type="GO" id="GO:0046872">
    <property type="term" value="F:metal ion binding"/>
    <property type="evidence" value="ECO:0007669"/>
    <property type="project" value="UniProtKB-KW"/>
</dbReference>
<reference evidence="10" key="1">
    <citation type="submission" date="2020-05" db="EMBL/GenBank/DDBJ databases">
        <title>Mycena genomes resolve the evolution of fungal bioluminescence.</title>
        <authorList>
            <person name="Tsai I.J."/>
        </authorList>
    </citation>
    <scope>NUCLEOTIDE SEQUENCE</scope>
    <source>
        <strain evidence="10">160909Yilan</strain>
    </source>
</reference>
<dbReference type="Pfam" id="PF16189">
    <property type="entry name" value="Creatinase_N_2"/>
    <property type="match status" value="1"/>
</dbReference>
<proteinExistence type="inferred from homology"/>
<comment type="caution">
    <text evidence="10">The sequence shown here is derived from an EMBL/GenBank/DDBJ whole genome shotgun (WGS) entry which is preliminary data.</text>
</comment>
<dbReference type="InterPro" id="IPR032416">
    <property type="entry name" value="Peptidase_M24_C"/>
</dbReference>
<feature type="compositionally biased region" description="Pro residues" evidence="6">
    <location>
        <begin position="1"/>
        <end position="12"/>
    </location>
</feature>
<keyword evidence="10" id="KW-0645">Protease</keyword>
<feature type="compositionally biased region" description="Polar residues" evidence="6">
    <location>
        <begin position="278"/>
        <end position="288"/>
    </location>
</feature>
<dbReference type="AlphaFoldDB" id="A0A8H6ZFW9"/>
<dbReference type="PANTHER" id="PTHR43763:SF17">
    <property type="entry name" value="AMINOPEPTIDASE P, CYTOPLASMIC-RELATED"/>
    <property type="match status" value="1"/>
</dbReference>
<feature type="compositionally biased region" description="Basic and acidic residues" evidence="6">
    <location>
        <begin position="36"/>
        <end position="49"/>
    </location>
</feature>
<dbReference type="PANTHER" id="PTHR43763">
    <property type="entry name" value="XAA-PRO AMINOPEPTIDASE 1"/>
    <property type="match status" value="1"/>
</dbReference>
<dbReference type="InterPro" id="IPR050422">
    <property type="entry name" value="X-Pro_aminopeptidase_P"/>
</dbReference>
<keyword evidence="10" id="KW-0031">Aminopeptidase</keyword>
<dbReference type="OrthoDB" id="9995434at2759"/>
<organism evidence="10 11">
    <name type="scientific">Mycena sanguinolenta</name>
    <dbReference type="NCBI Taxonomy" id="230812"/>
    <lineage>
        <taxon>Eukaryota</taxon>
        <taxon>Fungi</taxon>
        <taxon>Dikarya</taxon>
        <taxon>Basidiomycota</taxon>
        <taxon>Agaricomycotina</taxon>
        <taxon>Agaricomycetes</taxon>
        <taxon>Agaricomycetidae</taxon>
        <taxon>Agaricales</taxon>
        <taxon>Marasmiineae</taxon>
        <taxon>Mycenaceae</taxon>
        <taxon>Mycena</taxon>
    </lineage>
</organism>
<dbReference type="InterPro" id="IPR036005">
    <property type="entry name" value="Creatinase/aminopeptidase-like"/>
</dbReference>
<keyword evidence="4" id="KW-0378">Hydrolase</keyword>
<feature type="compositionally biased region" description="Low complexity" evidence="6">
    <location>
        <begin position="253"/>
        <end position="277"/>
    </location>
</feature>
<comment type="similarity">
    <text evidence="2">Belongs to the peptidase M24B family.</text>
</comment>
<keyword evidence="11" id="KW-1185">Reference proteome</keyword>
<evidence type="ECO:0000256" key="1">
    <source>
        <dbReference type="ARBA" id="ARBA00001936"/>
    </source>
</evidence>
<feature type="compositionally biased region" description="Basic and acidic residues" evidence="6">
    <location>
        <begin position="84"/>
        <end position="97"/>
    </location>
</feature>
<dbReference type="EMBL" id="JACAZH010000001">
    <property type="protein sequence ID" value="KAF7376672.1"/>
    <property type="molecule type" value="Genomic_DNA"/>
</dbReference>
<evidence type="ECO:0000259" key="9">
    <source>
        <dbReference type="Pfam" id="PF16188"/>
    </source>
</evidence>
<protein>
    <submittedName>
        <fullName evidence="10">Creatinase aminopeptidase</fullName>
    </submittedName>
</protein>
<dbReference type="SUPFAM" id="SSF53092">
    <property type="entry name" value="Creatinase/prolidase N-terminal domain"/>
    <property type="match status" value="1"/>
</dbReference>
<feature type="compositionally biased region" description="Basic and acidic residues" evidence="6">
    <location>
        <begin position="141"/>
        <end position="152"/>
    </location>
</feature>
<dbReference type="InterPro" id="IPR029149">
    <property type="entry name" value="Creatin/AminoP/Spt16_N"/>
</dbReference>
<dbReference type="GO" id="GO:0005737">
    <property type="term" value="C:cytoplasm"/>
    <property type="evidence" value="ECO:0007669"/>
    <property type="project" value="UniProtKB-ARBA"/>
</dbReference>
<evidence type="ECO:0000256" key="6">
    <source>
        <dbReference type="SAM" id="MobiDB-lite"/>
    </source>
</evidence>
<keyword evidence="5" id="KW-0464">Manganese</keyword>
<evidence type="ECO:0000256" key="4">
    <source>
        <dbReference type="ARBA" id="ARBA00022801"/>
    </source>
</evidence>
<dbReference type="InterPro" id="IPR033740">
    <property type="entry name" value="Pept_M24B"/>
</dbReference>
<feature type="domain" description="Peptidase M24 C-terminal" evidence="9">
    <location>
        <begin position="857"/>
        <end position="918"/>
    </location>
</feature>
<evidence type="ECO:0000256" key="5">
    <source>
        <dbReference type="ARBA" id="ARBA00023211"/>
    </source>
</evidence>
<feature type="region of interest" description="Disordered" evidence="6">
    <location>
        <begin position="294"/>
        <end position="313"/>
    </location>
</feature>
<evidence type="ECO:0000313" key="11">
    <source>
        <dbReference type="Proteomes" id="UP000623467"/>
    </source>
</evidence>
<evidence type="ECO:0000313" key="10">
    <source>
        <dbReference type="EMBL" id="KAF7376672.1"/>
    </source>
</evidence>
<keyword evidence="3" id="KW-0479">Metal-binding</keyword>
<dbReference type="FunFam" id="3.90.230.10:FF:000007">
    <property type="entry name" value="Xaa-Pro aminopeptidase P"/>
    <property type="match status" value="1"/>
</dbReference>
<evidence type="ECO:0000256" key="3">
    <source>
        <dbReference type="ARBA" id="ARBA00022723"/>
    </source>
</evidence>
<evidence type="ECO:0000259" key="7">
    <source>
        <dbReference type="Pfam" id="PF00557"/>
    </source>
</evidence>
<dbReference type="Gene3D" id="3.40.350.10">
    <property type="entry name" value="Creatinase/prolidase N-terminal domain"/>
    <property type="match status" value="2"/>
</dbReference>
<feature type="region of interest" description="Disordered" evidence="6">
    <location>
        <begin position="1"/>
        <end position="49"/>
    </location>
</feature>
<evidence type="ECO:0000256" key="2">
    <source>
        <dbReference type="ARBA" id="ARBA00008766"/>
    </source>
</evidence>
<dbReference type="InterPro" id="IPR000994">
    <property type="entry name" value="Pept_M24"/>
</dbReference>